<reference evidence="4 5" key="1">
    <citation type="submission" date="2019-02" db="EMBL/GenBank/DDBJ databases">
        <title>Deep-cultivation of Planctomycetes and their phenomic and genomic characterization uncovers novel biology.</title>
        <authorList>
            <person name="Wiegand S."/>
            <person name="Jogler M."/>
            <person name="Boedeker C."/>
            <person name="Pinto D."/>
            <person name="Vollmers J."/>
            <person name="Rivas-Marin E."/>
            <person name="Kohn T."/>
            <person name="Peeters S.H."/>
            <person name="Heuer A."/>
            <person name="Rast P."/>
            <person name="Oberbeckmann S."/>
            <person name="Bunk B."/>
            <person name="Jeske O."/>
            <person name="Meyerdierks A."/>
            <person name="Storesund J.E."/>
            <person name="Kallscheuer N."/>
            <person name="Luecker S."/>
            <person name="Lage O.M."/>
            <person name="Pohl T."/>
            <person name="Merkel B.J."/>
            <person name="Hornburger P."/>
            <person name="Mueller R.-W."/>
            <person name="Bruemmer F."/>
            <person name="Labrenz M."/>
            <person name="Spormann A.M."/>
            <person name="Op den Camp H."/>
            <person name="Overmann J."/>
            <person name="Amann R."/>
            <person name="Jetten M.S.M."/>
            <person name="Mascher T."/>
            <person name="Medema M.H."/>
            <person name="Devos D.P."/>
            <person name="Kaster A.-K."/>
            <person name="Ovreas L."/>
            <person name="Rohde M."/>
            <person name="Galperin M.Y."/>
            <person name="Jogler C."/>
        </authorList>
    </citation>
    <scope>NUCLEOTIDE SEQUENCE [LARGE SCALE GENOMIC DNA]</scope>
    <source>
        <strain evidence="4 5">Pla85_3_4</strain>
    </source>
</reference>
<evidence type="ECO:0000256" key="3">
    <source>
        <dbReference type="SAM" id="MobiDB-lite"/>
    </source>
</evidence>
<dbReference type="RefSeq" id="WP_145055648.1">
    <property type="nucleotide sequence ID" value="NZ_CP036433.1"/>
</dbReference>
<sequence length="325" mass="37124">MSILDRRNFLRMTTSAVGLTLLTGCGPAGKSNQQNVEKAAAMKHERDEQLHALYGIRFPRDFFDFWEWYNELPPEFVNTFEEELGIRLVGPFDVLAGKFDDVKLRYPAVLHWRYLYDPPEFFTVFSGNTDGLHWGYWFDDPARLPPVVSAFWASDAFELWSPGSTLFEAVASWSDGAKESLEENIEHDPDHADEYRDSLAALTKFERRLPTTSCSVSRKPTHQTPELMGVVIPPHAGKAGPETTQTLQDWQRSARQIESQQSRNGTRERERKPHRCAGQASPQRRFIKRLNSQRCAVHPSALDQPVSTAPARQAVENWYHQGFMG</sequence>
<dbReference type="PROSITE" id="PS51257">
    <property type="entry name" value="PROKAR_LIPOPROTEIN"/>
    <property type="match status" value="1"/>
</dbReference>
<protein>
    <recommendedName>
        <fullName evidence="6">SMI1 / KNR4 family protein</fullName>
    </recommendedName>
</protein>
<feature type="region of interest" description="Disordered" evidence="3">
    <location>
        <begin position="252"/>
        <end position="283"/>
    </location>
</feature>
<accession>A0A518DYK8</accession>
<dbReference type="PANTHER" id="PTHR13386">
    <property type="entry name" value="HISTONE PARYLATION FACTOR 1"/>
    <property type="match status" value="1"/>
</dbReference>
<dbReference type="InterPro" id="IPR019361">
    <property type="entry name" value="HPF1"/>
</dbReference>
<proteinExistence type="predicted"/>
<organism evidence="4 5">
    <name type="scientific">Lignipirellula cremea</name>
    <dbReference type="NCBI Taxonomy" id="2528010"/>
    <lineage>
        <taxon>Bacteria</taxon>
        <taxon>Pseudomonadati</taxon>
        <taxon>Planctomycetota</taxon>
        <taxon>Planctomycetia</taxon>
        <taxon>Pirellulales</taxon>
        <taxon>Pirellulaceae</taxon>
        <taxon>Lignipirellula</taxon>
    </lineage>
</organism>
<dbReference type="OrthoDB" id="5493242at2"/>
<dbReference type="Pfam" id="PF10228">
    <property type="entry name" value="HPF1"/>
    <property type="match status" value="1"/>
</dbReference>
<dbReference type="EMBL" id="CP036433">
    <property type="protein sequence ID" value="QDU96932.1"/>
    <property type="molecule type" value="Genomic_DNA"/>
</dbReference>
<name>A0A518DYK8_9BACT</name>
<dbReference type="GO" id="GO:0005694">
    <property type="term" value="C:chromosome"/>
    <property type="evidence" value="ECO:0007669"/>
    <property type="project" value="UniProtKB-SubCell"/>
</dbReference>
<feature type="compositionally biased region" description="Polar residues" evidence="3">
    <location>
        <begin position="252"/>
        <end position="264"/>
    </location>
</feature>
<keyword evidence="2" id="KW-0158">Chromosome</keyword>
<dbReference type="GO" id="GO:0072572">
    <property type="term" value="F:poly-ADP-D-ribose binding"/>
    <property type="evidence" value="ECO:0007669"/>
    <property type="project" value="TreeGrafter"/>
</dbReference>
<keyword evidence="5" id="KW-1185">Reference proteome</keyword>
<dbReference type="KEGG" id="lcre:Pla8534_47550"/>
<dbReference type="Proteomes" id="UP000317648">
    <property type="component" value="Chromosome"/>
</dbReference>
<dbReference type="PANTHER" id="PTHR13386:SF1">
    <property type="entry name" value="HISTONE PARYLATION FACTOR 1"/>
    <property type="match status" value="1"/>
</dbReference>
<dbReference type="PROSITE" id="PS51318">
    <property type="entry name" value="TAT"/>
    <property type="match status" value="1"/>
</dbReference>
<evidence type="ECO:0000256" key="2">
    <source>
        <dbReference type="ARBA" id="ARBA00022454"/>
    </source>
</evidence>
<evidence type="ECO:0000256" key="1">
    <source>
        <dbReference type="ARBA" id="ARBA00004286"/>
    </source>
</evidence>
<dbReference type="GO" id="GO:0042393">
    <property type="term" value="F:histone binding"/>
    <property type="evidence" value="ECO:0007669"/>
    <property type="project" value="InterPro"/>
</dbReference>
<evidence type="ECO:0000313" key="4">
    <source>
        <dbReference type="EMBL" id="QDU96932.1"/>
    </source>
</evidence>
<dbReference type="InterPro" id="IPR006311">
    <property type="entry name" value="TAT_signal"/>
</dbReference>
<dbReference type="AlphaFoldDB" id="A0A518DYK8"/>
<comment type="subcellular location">
    <subcellularLocation>
        <location evidence="1">Chromosome</location>
    </subcellularLocation>
</comment>
<gene>
    <name evidence="4" type="ORF">Pla8534_47550</name>
</gene>
<dbReference type="GO" id="GO:0006974">
    <property type="term" value="P:DNA damage response"/>
    <property type="evidence" value="ECO:0007669"/>
    <property type="project" value="InterPro"/>
</dbReference>
<evidence type="ECO:0008006" key="6">
    <source>
        <dbReference type="Google" id="ProtNLM"/>
    </source>
</evidence>
<evidence type="ECO:0000313" key="5">
    <source>
        <dbReference type="Proteomes" id="UP000317648"/>
    </source>
</evidence>